<evidence type="ECO:0000313" key="1">
    <source>
        <dbReference type="EMBL" id="TQV78046.1"/>
    </source>
</evidence>
<dbReference type="SUPFAM" id="SSF52218">
    <property type="entry name" value="Flavoproteins"/>
    <property type="match status" value="1"/>
</dbReference>
<name>A0A545TLH3_9GAMM</name>
<comment type="caution">
    <text evidence="1">The sequence shown here is derived from an EMBL/GenBank/DDBJ whole genome shotgun (WGS) entry which is preliminary data.</text>
</comment>
<dbReference type="InterPro" id="IPR029039">
    <property type="entry name" value="Flavoprotein-like_sf"/>
</dbReference>
<accession>A0A545TLH3</accession>
<organism evidence="1 2">
    <name type="scientific">Exilibacterium tricleocarpae</name>
    <dbReference type="NCBI Taxonomy" id="2591008"/>
    <lineage>
        <taxon>Bacteria</taxon>
        <taxon>Pseudomonadati</taxon>
        <taxon>Pseudomonadota</taxon>
        <taxon>Gammaproteobacteria</taxon>
        <taxon>Cellvibrionales</taxon>
        <taxon>Cellvibrionaceae</taxon>
        <taxon>Exilibacterium</taxon>
    </lineage>
</organism>
<dbReference type="Gene3D" id="3.40.50.360">
    <property type="match status" value="1"/>
</dbReference>
<protein>
    <submittedName>
        <fullName evidence="1">Flavodoxin family protein</fullName>
    </submittedName>
</protein>
<dbReference type="Proteomes" id="UP000319732">
    <property type="component" value="Unassembled WGS sequence"/>
</dbReference>
<dbReference type="OrthoDB" id="9806505at2"/>
<gene>
    <name evidence="1" type="ORF">FKG94_13265</name>
</gene>
<dbReference type="RefSeq" id="WP_142904825.1">
    <property type="nucleotide sequence ID" value="NZ_ML660094.1"/>
</dbReference>
<dbReference type="EMBL" id="VHSG01000013">
    <property type="protein sequence ID" value="TQV78046.1"/>
    <property type="molecule type" value="Genomic_DNA"/>
</dbReference>
<sequence length="188" mass="21146">MKTLVVYFSFTGNNRQLAEHLAACIGCDTCPVVEQKKRTALTVILDMVFRRKPKIKPSDYTFSDYNHIILVAPVWDSKVANPMQTLIRREKDFLSDYSFISLCGYDRPGQKDSLTKELSVLAGGPPKVVFELKICERLPAAQKNDVKAIADYQVTGDDFSAFEPQIREFLNNIIPLATARDDKEPGLA</sequence>
<keyword evidence="2" id="KW-1185">Reference proteome</keyword>
<proteinExistence type="predicted"/>
<reference evidence="1 2" key="1">
    <citation type="submission" date="2019-06" db="EMBL/GenBank/DDBJ databases">
        <title>Whole genome sequence for Cellvibrionaceae sp. R142.</title>
        <authorList>
            <person name="Wang G."/>
        </authorList>
    </citation>
    <scope>NUCLEOTIDE SEQUENCE [LARGE SCALE GENOMIC DNA]</scope>
    <source>
        <strain evidence="1 2">R142</strain>
    </source>
</reference>
<evidence type="ECO:0000313" key="2">
    <source>
        <dbReference type="Proteomes" id="UP000319732"/>
    </source>
</evidence>
<dbReference type="AlphaFoldDB" id="A0A545TLH3"/>